<evidence type="ECO:0000256" key="2">
    <source>
        <dbReference type="ARBA" id="ARBA00022443"/>
    </source>
</evidence>
<protein>
    <recommendedName>
        <fullName evidence="1">phosphoinositide 5-phosphatase</fullName>
        <ecNumber evidence="1">3.1.3.36</ecNumber>
    </recommendedName>
</protein>
<dbReference type="InterPro" id="IPR046985">
    <property type="entry name" value="IP5"/>
</dbReference>
<dbReference type="Gene3D" id="2.30.30.40">
    <property type="entry name" value="SH3 Domains"/>
    <property type="match status" value="1"/>
</dbReference>
<dbReference type="GO" id="GO:0004439">
    <property type="term" value="F:phosphatidylinositol-4,5-bisphosphate 5-phosphatase activity"/>
    <property type="evidence" value="ECO:0007669"/>
    <property type="project" value="UniProtKB-EC"/>
</dbReference>
<reference evidence="5" key="2">
    <citation type="submission" date="2025-08" db="UniProtKB">
        <authorList>
            <consortium name="Ensembl"/>
        </authorList>
    </citation>
    <scope>IDENTIFICATION</scope>
</reference>
<dbReference type="EC" id="3.1.3.36" evidence="1"/>
<evidence type="ECO:0000259" key="4">
    <source>
        <dbReference type="PROSITE" id="PS50002"/>
    </source>
</evidence>
<dbReference type="PANTHER" id="PTHR11200">
    <property type="entry name" value="INOSITOL 5-PHOSPHATASE"/>
    <property type="match status" value="1"/>
</dbReference>
<dbReference type="eggNOG" id="KOG0566">
    <property type="taxonomic scope" value="Eukaryota"/>
</dbReference>
<dbReference type="PANTHER" id="PTHR11200:SF257">
    <property type="entry name" value="PHOSPHOINOSITIDE 5-PHOSPHATASE"/>
    <property type="match status" value="1"/>
</dbReference>
<reference evidence="5" key="3">
    <citation type="submission" date="2025-09" db="UniProtKB">
        <authorList>
            <consortium name="Ensembl"/>
        </authorList>
    </citation>
    <scope>IDENTIFICATION</scope>
</reference>
<dbReference type="InParanoid" id="H2ZA68"/>
<dbReference type="CDD" id="cd00174">
    <property type="entry name" value="SH3"/>
    <property type="match status" value="1"/>
</dbReference>
<dbReference type="SUPFAM" id="SSF56219">
    <property type="entry name" value="DNase I-like"/>
    <property type="match status" value="1"/>
</dbReference>
<dbReference type="Pfam" id="PF07653">
    <property type="entry name" value="SH3_2"/>
    <property type="match status" value="1"/>
</dbReference>
<keyword evidence="2 3" id="KW-0728">SH3 domain</keyword>
<organism evidence="5 6">
    <name type="scientific">Ciona savignyi</name>
    <name type="common">Pacific transparent sea squirt</name>
    <dbReference type="NCBI Taxonomy" id="51511"/>
    <lineage>
        <taxon>Eukaryota</taxon>
        <taxon>Metazoa</taxon>
        <taxon>Chordata</taxon>
        <taxon>Tunicata</taxon>
        <taxon>Ascidiacea</taxon>
        <taxon>Phlebobranchia</taxon>
        <taxon>Cionidae</taxon>
        <taxon>Ciona</taxon>
    </lineage>
</organism>
<proteinExistence type="predicted"/>
<dbReference type="Pfam" id="PF22669">
    <property type="entry name" value="Exo_endo_phos2"/>
    <property type="match status" value="1"/>
</dbReference>
<evidence type="ECO:0000256" key="1">
    <source>
        <dbReference type="ARBA" id="ARBA00013044"/>
    </source>
</evidence>
<dbReference type="SMART" id="SM00128">
    <property type="entry name" value="IPPc"/>
    <property type="match status" value="1"/>
</dbReference>
<dbReference type="SMART" id="SM00326">
    <property type="entry name" value="SH3"/>
    <property type="match status" value="2"/>
</dbReference>
<sequence length="250" mass="27528">MENDVILVTEELDGGNWLRGVNGGKEGIFPSNYAQPLSNPYLVAHDFPAQQEGDLELCTNEVVDVSVENGDWFTGSVMREGEKVEGMFPANFVTKMEVDVPVDIFAIGFEEMVELNAGNIVNTSQANQQAWAQELQKTISVKCDYELVGSEQLVGVCLYVFARKPLSLHVRDLSICTAKTGMGGTTGNKGAVGISLTLFNSSLCFVCSHFAAGQTQIQERNNDYEEITNRLVFSKSRSLLCHDYVFWCGD</sequence>
<dbReference type="PROSITE" id="PS50002">
    <property type="entry name" value="SH3"/>
    <property type="match status" value="1"/>
</dbReference>
<dbReference type="Pfam" id="PF00018">
    <property type="entry name" value="SH3_1"/>
    <property type="match status" value="1"/>
</dbReference>
<name>H2ZA68_CIOSA</name>
<evidence type="ECO:0000313" key="5">
    <source>
        <dbReference type="Ensembl" id="ENSCSAVP00000014483.1"/>
    </source>
</evidence>
<dbReference type="InterPro" id="IPR001452">
    <property type="entry name" value="SH3_domain"/>
</dbReference>
<dbReference type="OMA" id="VENGDWF"/>
<dbReference type="GeneTree" id="ENSGT00940000170400"/>
<dbReference type="Proteomes" id="UP000007875">
    <property type="component" value="Unassembled WGS sequence"/>
</dbReference>
<dbReference type="SUPFAM" id="SSF50044">
    <property type="entry name" value="SH3-domain"/>
    <property type="match status" value="2"/>
</dbReference>
<dbReference type="AlphaFoldDB" id="H2ZA68"/>
<evidence type="ECO:0000256" key="3">
    <source>
        <dbReference type="PROSITE-ProRule" id="PRU00192"/>
    </source>
</evidence>
<dbReference type="HOGENOM" id="CLU_1113472_0_0_1"/>
<dbReference type="Gene3D" id="3.60.10.10">
    <property type="entry name" value="Endonuclease/exonuclease/phosphatase"/>
    <property type="match status" value="1"/>
</dbReference>
<feature type="domain" description="SH3" evidence="4">
    <location>
        <begin position="1"/>
        <end position="39"/>
    </location>
</feature>
<reference evidence="6" key="1">
    <citation type="submission" date="2003-08" db="EMBL/GenBank/DDBJ databases">
        <authorList>
            <person name="Birren B."/>
            <person name="Nusbaum C."/>
            <person name="Abebe A."/>
            <person name="Abouelleil A."/>
            <person name="Adekoya E."/>
            <person name="Ait-zahra M."/>
            <person name="Allen N."/>
            <person name="Allen T."/>
            <person name="An P."/>
            <person name="Anderson M."/>
            <person name="Anderson S."/>
            <person name="Arachchi H."/>
            <person name="Armbruster J."/>
            <person name="Bachantsang P."/>
            <person name="Baldwin J."/>
            <person name="Barry A."/>
            <person name="Bayul T."/>
            <person name="Blitshsteyn B."/>
            <person name="Bloom T."/>
            <person name="Blye J."/>
            <person name="Boguslavskiy L."/>
            <person name="Borowsky M."/>
            <person name="Boukhgalter B."/>
            <person name="Brunache A."/>
            <person name="Butler J."/>
            <person name="Calixte N."/>
            <person name="Calvo S."/>
            <person name="Camarata J."/>
            <person name="Campo K."/>
            <person name="Chang J."/>
            <person name="Cheshatsang Y."/>
            <person name="Citroen M."/>
            <person name="Collymore A."/>
            <person name="Considine T."/>
            <person name="Cook A."/>
            <person name="Cooke P."/>
            <person name="Corum B."/>
            <person name="Cuomo C."/>
            <person name="David R."/>
            <person name="Dawoe T."/>
            <person name="Degray S."/>
            <person name="Dodge S."/>
            <person name="Dooley K."/>
            <person name="Dorje P."/>
            <person name="Dorjee K."/>
            <person name="Dorris L."/>
            <person name="Duffey N."/>
            <person name="Dupes A."/>
            <person name="Elkins T."/>
            <person name="Engels R."/>
            <person name="Erickson J."/>
            <person name="Farina A."/>
            <person name="Faro S."/>
            <person name="Ferreira P."/>
            <person name="Fischer H."/>
            <person name="Fitzgerald M."/>
            <person name="Foley K."/>
            <person name="Gage D."/>
            <person name="Galagan J."/>
            <person name="Gearin G."/>
            <person name="Gnerre S."/>
            <person name="Gnirke A."/>
            <person name="Goyette A."/>
            <person name="Graham J."/>
            <person name="Grandbois E."/>
            <person name="Gyaltsen K."/>
            <person name="Hafez N."/>
            <person name="Hagopian D."/>
            <person name="Hagos B."/>
            <person name="Hall J."/>
            <person name="Hatcher B."/>
            <person name="Heller A."/>
            <person name="Higgins H."/>
            <person name="Honan T."/>
            <person name="Horn A."/>
            <person name="Houde N."/>
            <person name="Hughes L."/>
            <person name="Hulme W."/>
            <person name="Husby E."/>
            <person name="Iliev I."/>
            <person name="Jaffe D."/>
            <person name="Jones C."/>
            <person name="Kamal M."/>
            <person name="Kamat A."/>
            <person name="Kamvysselis M."/>
            <person name="Karlsson E."/>
            <person name="Kells C."/>
            <person name="Kieu A."/>
            <person name="Kisner P."/>
            <person name="Kodira C."/>
            <person name="Kulbokas E."/>
            <person name="Labutti K."/>
            <person name="Lama D."/>
            <person name="Landers T."/>
            <person name="Leger J."/>
            <person name="Levine S."/>
            <person name="Lewis D."/>
            <person name="Lewis T."/>
            <person name="Lindblad-toh K."/>
            <person name="Liu X."/>
            <person name="Lokyitsang T."/>
            <person name="Lokyitsang Y."/>
            <person name="Lucien O."/>
            <person name="Lui A."/>
            <person name="Ma L.J."/>
            <person name="Mabbitt R."/>
            <person name="Macdonald J."/>
            <person name="Maclean C."/>
            <person name="Major J."/>
            <person name="Manning J."/>
            <person name="Marabella R."/>
            <person name="Maru K."/>
            <person name="Matthews C."/>
            <person name="Mauceli E."/>
            <person name="Mccarthy M."/>
            <person name="Mcdonough S."/>
            <person name="Mcghee T."/>
            <person name="Meldrim J."/>
            <person name="Meneus L."/>
            <person name="Mesirov J."/>
            <person name="Mihalev A."/>
            <person name="Mihova T."/>
            <person name="Mikkelsen T."/>
            <person name="Mlenga V."/>
            <person name="Moru K."/>
            <person name="Mozes J."/>
            <person name="Mulrain L."/>
            <person name="Munson G."/>
            <person name="Naylor J."/>
            <person name="Newes C."/>
            <person name="Nguyen C."/>
            <person name="Nguyen N."/>
            <person name="Nguyen T."/>
            <person name="Nicol R."/>
            <person name="Nielsen C."/>
            <person name="Nizzari M."/>
            <person name="Norbu C."/>
            <person name="Norbu N."/>
            <person name="O'donnell P."/>
            <person name="Okoawo O."/>
            <person name="O'leary S."/>
            <person name="Omotosho B."/>
            <person name="O'neill K."/>
            <person name="Osman S."/>
            <person name="Parker S."/>
            <person name="Perrin D."/>
            <person name="Phunkhang P."/>
            <person name="Piqani B."/>
            <person name="Purcell S."/>
            <person name="Rachupka T."/>
            <person name="Ramasamy U."/>
            <person name="Rameau R."/>
            <person name="Ray V."/>
            <person name="Raymond C."/>
            <person name="Retta R."/>
            <person name="Richardson S."/>
            <person name="Rise C."/>
            <person name="Rodriguez J."/>
            <person name="Rogers J."/>
            <person name="Rogov P."/>
            <person name="Rutman M."/>
            <person name="Schupbach R."/>
            <person name="Seaman C."/>
            <person name="Settipalli S."/>
            <person name="Sharpe T."/>
            <person name="Sheridan J."/>
            <person name="Sherpa N."/>
            <person name="Shi J."/>
            <person name="Smirnov S."/>
            <person name="Smith C."/>
            <person name="Sougnez C."/>
            <person name="Spencer B."/>
            <person name="Stalker J."/>
            <person name="Stange-thomann N."/>
            <person name="Stavropoulos S."/>
            <person name="Stetson K."/>
            <person name="Stone C."/>
            <person name="Stone S."/>
            <person name="Stubbs M."/>
            <person name="Talamas J."/>
            <person name="Tchuinga P."/>
            <person name="Tenzing P."/>
            <person name="Tesfaye S."/>
            <person name="Theodore J."/>
            <person name="Thoulutsang Y."/>
            <person name="Topham K."/>
            <person name="Towey S."/>
            <person name="Tsamla T."/>
            <person name="Tsomo N."/>
            <person name="Vallee D."/>
            <person name="Vassiliev H."/>
            <person name="Venkataraman V."/>
            <person name="Vinson J."/>
            <person name="Vo A."/>
            <person name="Wade C."/>
            <person name="Wang S."/>
            <person name="Wangchuk T."/>
            <person name="Wangdi T."/>
            <person name="Whittaker C."/>
            <person name="Wilkinson J."/>
            <person name="Wu Y."/>
            <person name="Wyman D."/>
            <person name="Yadav S."/>
            <person name="Yang S."/>
            <person name="Yang X."/>
            <person name="Yeager S."/>
            <person name="Yee E."/>
            <person name="Young G."/>
            <person name="Zainoun J."/>
            <person name="Zembeck L."/>
            <person name="Zimmer A."/>
            <person name="Zody M."/>
            <person name="Lander E."/>
        </authorList>
    </citation>
    <scope>NUCLEOTIDE SEQUENCE [LARGE SCALE GENOMIC DNA]</scope>
</reference>
<dbReference type="InterPro" id="IPR036691">
    <property type="entry name" value="Endo/exonu/phosph_ase_sf"/>
</dbReference>
<evidence type="ECO:0000313" key="6">
    <source>
        <dbReference type="Proteomes" id="UP000007875"/>
    </source>
</evidence>
<dbReference type="InterPro" id="IPR000300">
    <property type="entry name" value="IPPc"/>
</dbReference>
<dbReference type="GO" id="GO:0048488">
    <property type="term" value="P:synaptic vesicle endocytosis"/>
    <property type="evidence" value="ECO:0007669"/>
    <property type="project" value="TreeGrafter"/>
</dbReference>
<accession>H2ZA68</accession>
<dbReference type="GO" id="GO:0046856">
    <property type="term" value="P:phosphatidylinositol dephosphorylation"/>
    <property type="evidence" value="ECO:0007669"/>
    <property type="project" value="InterPro"/>
</dbReference>
<dbReference type="InterPro" id="IPR036028">
    <property type="entry name" value="SH3-like_dom_sf"/>
</dbReference>
<dbReference type="STRING" id="51511.ENSCSAVP00000014483"/>
<dbReference type="Ensembl" id="ENSCSAVT00000014648.1">
    <property type="protein sequence ID" value="ENSCSAVP00000014483.1"/>
    <property type="gene ID" value="ENSCSAVG00000008479.1"/>
</dbReference>
<dbReference type="GO" id="GO:0098793">
    <property type="term" value="C:presynapse"/>
    <property type="evidence" value="ECO:0007669"/>
    <property type="project" value="GOC"/>
</dbReference>
<keyword evidence="6" id="KW-1185">Reference proteome</keyword>